<name>A0ACC2PHI1_9HYME</name>
<organism evidence="1 2">
    <name type="scientific">Eretmocerus hayati</name>
    <dbReference type="NCBI Taxonomy" id="131215"/>
    <lineage>
        <taxon>Eukaryota</taxon>
        <taxon>Metazoa</taxon>
        <taxon>Ecdysozoa</taxon>
        <taxon>Arthropoda</taxon>
        <taxon>Hexapoda</taxon>
        <taxon>Insecta</taxon>
        <taxon>Pterygota</taxon>
        <taxon>Neoptera</taxon>
        <taxon>Endopterygota</taxon>
        <taxon>Hymenoptera</taxon>
        <taxon>Apocrita</taxon>
        <taxon>Proctotrupomorpha</taxon>
        <taxon>Chalcidoidea</taxon>
        <taxon>Aphelinidae</taxon>
        <taxon>Aphelininae</taxon>
        <taxon>Eretmocerus</taxon>
    </lineage>
</organism>
<evidence type="ECO:0000313" key="2">
    <source>
        <dbReference type="Proteomes" id="UP001239111"/>
    </source>
</evidence>
<sequence>MMAAIGRACELITKAARKELAPRKRQRTSTFVEPGSDGAKEAKSTDHLTEVCNRDQAYSSGLQKKLKKTNARISYSDSDERGSNSRNGREGDYQLASEERFVTEGTTCDFDDEEEIDSEYERDGRRPARERYEE</sequence>
<dbReference type="EMBL" id="CM056741">
    <property type="protein sequence ID" value="KAJ8682486.1"/>
    <property type="molecule type" value="Genomic_DNA"/>
</dbReference>
<accession>A0ACC2PHI1</accession>
<gene>
    <name evidence="1" type="ORF">QAD02_018278</name>
</gene>
<dbReference type="Proteomes" id="UP001239111">
    <property type="component" value="Chromosome 1"/>
</dbReference>
<protein>
    <submittedName>
        <fullName evidence="1">Uncharacterized protein</fullName>
    </submittedName>
</protein>
<reference evidence="1" key="1">
    <citation type="submission" date="2023-04" db="EMBL/GenBank/DDBJ databases">
        <title>A chromosome-level genome assembly of the parasitoid wasp Eretmocerus hayati.</title>
        <authorList>
            <person name="Zhong Y."/>
            <person name="Liu S."/>
            <person name="Liu Y."/>
        </authorList>
    </citation>
    <scope>NUCLEOTIDE SEQUENCE</scope>
    <source>
        <strain evidence="1">ZJU_SS_LIU_2023</strain>
    </source>
</reference>
<evidence type="ECO:0000313" key="1">
    <source>
        <dbReference type="EMBL" id="KAJ8682486.1"/>
    </source>
</evidence>
<comment type="caution">
    <text evidence="1">The sequence shown here is derived from an EMBL/GenBank/DDBJ whole genome shotgun (WGS) entry which is preliminary data.</text>
</comment>
<keyword evidence="2" id="KW-1185">Reference proteome</keyword>
<proteinExistence type="predicted"/>